<dbReference type="PANTHER" id="PTHR11695">
    <property type="entry name" value="ALCOHOL DEHYDROGENASE RELATED"/>
    <property type="match status" value="1"/>
</dbReference>
<dbReference type="Gene3D" id="3.40.50.720">
    <property type="entry name" value="NAD(P)-binding Rossmann-like Domain"/>
    <property type="match status" value="1"/>
</dbReference>
<evidence type="ECO:0000256" key="6">
    <source>
        <dbReference type="ARBA" id="ARBA00022448"/>
    </source>
</evidence>
<gene>
    <name evidence="15" type="ORF">NAV_LOCUS2488</name>
</gene>
<dbReference type="Pfam" id="PF01491">
    <property type="entry name" value="Frataxin_Cyay"/>
    <property type="match status" value="1"/>
</dbReference>
<keyword evidence="11" id="KW-0406">Ion transport</keyword>
<evidence type="ECO:0000313" key="15">
    <source>
        <dbReference type="EMBL" id="VBB27658.1"/>
    </source>
</evidence>
<comment type="catalytic activity">
    <reaction evidence="13">
        <text>4 Fe(2+) + O2 + 4 H(+) = 4 Fe(3+) + 2 H2O</text>
        <dbReference type="Rhea" id="RHEA:11148"/>
        <dbReference type="ChEBI" id="CHEBI:15377"/>
        <dbReference type="ChEBI" id="CHEBI:15378"/>
        <dbReference type="ChEBI" id="CHEBI:15379"/>
        <dbReference type="ChEBI" id="CHEBI:29033"/>
        <dbReference type="ChEBI" id="CHEBI:29034"/>
        <dbReference type="EC" id="1.16.3.1"/>
    </reaction>
</comment>
<dbReference type="GO" id="GO:0006826">
    <property type="term" value="P:iron ion transport"/>
    <property type="evidence" value="ECO:0007669"/>
    <property type="project" value="UniProtKB-KW"/>
</dbReference>
<dbReference type="InterPro" id="IPR013154">
    <property type="entry name" value="ADH-like_N"/>
</dbReference>
<dbReference type="GO" id="GO:0004322">
    <property type="term" value="F:ferroxidase activity"/>
    <property type="evidence" value="ECO:0007669"/>
    <property type="project" value="UniProtKB-EC"/>
</dbReference>
<keyword evidence="16" id="KW-1185">Reference proteome</keyword>
<comment type="subcellular location">
    <subcellularLocation>
        <location evidence="1">Mitochondrion</location>
    </subcellularLocation>
</comment>
<dbReference type="GO" id="GO:0016226">
    <property type="term" value="P:iron-sulfur cluster assembly"/>
    <property type="evidence" value="ECO:0007669"/>
    <property type="project" value="InterPro"/>
</dbReference>
<comment type="similarity">
    <text evidence="3">Belongs to the zinc-containing alcohol dehydrogenase family. Quinone oxidoreductase subfamily.</text>
</comment>
<protein>
    <recommendedName>
        <fullName evidence="4">ferroxidase</fullName>
        <ecNumber evidence="4">1.16.3.1</ecNumber>
    </recommendedName>
</protein>
<evidence type="ECO:0000256" key="7">
    <source>
        <dbReference type="ARBA" id="ARBA00022496"/>
    </source>
</evidence>
<dbReference type="Gene3D" id="3.90.180.10">
    <property type="entry name" value="Medium-chain alcohol dehydrogenases, catalytic domain"/>
    <property type="match status" value="1"/>
</dbReference>
<dbReference type="InterPro" id="IPR002908">
    <property type="entry name" value="Frataxin/CyaY"/>
</dbReference>
<evidence type="ECO:0000256" key="12">
    <source>
        <dbReference type="ARBA" id="ARBA00023128"/>
    </source>
</evidence>
<keyword evidence="7" id="KW-0410">Iron transport</keyword>
<dbReference type="SMART" id="SM00829">
    <property type="entry name" value="PKS_ER"/>
    <property type="match status" value="1"/>
</dbReference>
<dbReference type="PRINTS" id="PR00904">
    <property type="entry name" value="FRATAXIN"/>
</dbReference>
<evidence type="ECO:0000256" key="2">
    <source>
        <dbReference type="ARBA" id="ARBA00008183"/>
    </source>
</evidence>
<dbReference type="GO" id="GO:0008199">
    <property type="term" value="F:ferric iron binding"/>
    <property type="evidence" value="ECO:0007669"/>
    <property type="project" value="InterPro"/>
</dbReference>
<evidence type="ECO:0000256" key="5">
    <source>
        <dbReference type="ARBA" id="ARBA00022434"/>
    </source>
</evidence>
<dbReference type="PANTHER" id="PTHR11695:SF294">
    <property type="entry name" value="RETICULON-4-INTERACTING PROTEIN 1, MITOCHONDRIAL"/>
    <property type="match status" value="1"/>
</dbReference>
<dbReference type="InterPro" id="IPR050700">
    <property type="entry name" value="YIM1/Zinc_Alcohol_DH_Fams"/>
</dbReference>
<dbReference type="SUPFAM" id="SSF55387">
    <property type="entry name" value="Frataxin/Nqo15-like"/>
    <property type="match status" value="1"/>
</dbReference>
<keyword evidence="12" id="KW-0496">Mitochondrion</keyword>
<dbReference type="InterPro" id="IPR037397">
    <property type="entry name" value="RTN4IP1"/>
</dbReference>
<keyword evidence="8" id="KW-0809">Transit peptide</keyword>
<dbReference type="EMBL" id="UPTC01000265">
    <property type="protein sequence ID" value="VBB27658.1"/>
    <property type="molecule type" value="Genomic_DNA"/>
</dbReference>
<dbReference type="Proteomes" id="UP000276991">
    <property type="component" value="Unassembled WGS sequence"/>
</dbReference>
<proteinExistence type="inferred from homology"/>
<name>A0A498S2X1_ACAVI</name>
<evidence type="ECO:0000256" key="8">
    <source>
        <dbReference type="ARBA" id="ARBA00022946"/>
    </source>
</evidence>
<evidence type="ECO:0000313" key="16">
    <source>
        <dbReference type="Proteomes" id="UP000276991"/>
    </source>
</evidence>
<sequence length="508" mass="57059">MLKRRLFTVLMNTRPFLKRRYLSSEATLSEDEYEKLADETLNKLADYLDSFPDKFSCDREYDVNSSMGVVTAKISQKMGTYVINKQTPNRQIWLSSPLSGPKRFDLVGKKWTSTRDDISLDALLNNEFRKIFQTEKIDFSEWSTIANKSWEKRMSTWVTKQFDGDMEKVEMPIPTIEKPDELLVKVKAASVNPIDTVMRKGYGRQLCSAVKNFRNCSMDSTILLPFIGGRDCSGIVEQIGGNVKRFKKDDKVIAVVDPFSSGTHAEFVVVKESNCVSKPTNVSYIDGAAFPYTACTAWSALVSIARINPYNAASQRVLIHGGAGGVGTTAVQMLKAWNIDKVVVTCSSDCFNTMQKLGAIPINYKSAEALEKLISEGPFDVVLDCAQSELTEQSSKVMGLWRNSVHVSLSSPLLDDTDRYGILFGIASTGVKYFLKATLPIVRRGQWYSYAFFAPHPECMQQISEFLKDGKMKPVIDQVFKYDELPIAYEKVLKKKGRGKTIINMNES</sequence>
<dbReference type="STRING" id="6277.A0A498S2X1"/>
<dbReference type="SUPFAM" id="SSF51735">
    <property type="entry name" value="NAD(P)-binding Rossmann-fold domains"/>
    <property type="match status" value="1"/>
</dbReference>
<evidence type="ECO:0000256" key="13">
    <source>
        <dbReference type="ARBA" id="ARBA00047990"/>
    </source>
</evidence>
<feature type="domain" description="Enoyl reductase (ER)" evidence="14">
    <location>
        <begin position="164"/>
        <end position="503"/>
    </location>
</feature>
<dbReference type="CDD" id="cd08248">
    <property type="entry name" value="RTN4I1"/>
    <property type="match status" value="1"/>
</dbReference>
<dbReference type="InterPro" id="IPR036524">
    <property type="entry name" value="Frataxin/CyaY_sf"/>
</dbReference>
<dbReference type="PROSITE" id="PS50810">
    <property type="entry name" value="FRATAXIN_2"/>
    <property type="match status" value="1"/>
</dbReference>
<reference evidence="15 16" key="1">
    <citation type="submission" date="2018-08" db="EMBL/GenBank/DDBJ databases">
        <authorList>
            <person name="Laetsch R D."/>
            <person name="Stevens L."/>
            <person name="Kumar S."/>
            <person name="Blaxter L. M."/>
        </authorList>
    </citation>
    <scope>NUCLEOTIDE SEQUENCE [LARGE SCALE GENOMIC DNA]</scope>
</reference>
<evidence type="ECO:0000259" key="14">
    <source>
        <dbReference type="SMART" id="SM00829"/>
    </source>
</evidence>
<dbReference type="PROSITE" id="PS01344">
    <property type="entry name" value="FRATAXIN_1"/>
    <property type="match status" value="1"/>
</dbReference>
<evidence type="ECO:0000256" key="1">
    <source>
        <dbReference type="ARBA" id="ARBA00004173"/>
    </source>
</evidence>
<dbReference type="InterPro" id="IPR002364">
    <property type="entry name" value="Quin_OxRdtase/zeta-crystal_CS"/>
</dbReference>
<dbReference type="OrthoDB" id="48317at2759"/>
<dbReference type="EC" id="1.16.3.1" evidence="4"/>
<comment type="similarity">
    <text evidence="2">Belongs to the frataxin family.</text>
</comment>
<dbReference type="GO" id="GO:0006879">
    <property type="term" value="P:intracellular iron ion homeostasis"/>
    <property type="evidence" value="ECO:0007669"/>
    <property type="project" value="UniProtKB-KW"/>
</dbReference>
<evidence type="ECO:0000256" key="3">
    <source>
        <dbReference type="ARBA" id="ARBA00010371"/>
    </source>
</evidence>
<evidence type="ECO:0000256" key="4">
    <source>
        <dbReference type="ARBA" id="ARBA00013107"/>
    </source>
</evidence>
<evidence type="ECO:0000256" key="9">
    <source>
        <dbReference type="ARBA" id="ARBA00023002"/>
    </source>
</evidence>
<accession>A0A498S2X1</accession>
<keyword evidence="5" id="KW-0409">Iron storage</keyword>
<dbReference type="InterPro" id="IPR020895">
    <property type="entry name" value="Frataxin_CS"/>
</dbReference>
<dbReference type="InterPro" id="IPR036291">
    <property type="entry name" value="NAD(P)-bd_dom_sf"/>
</dbReference>
<dbReference type="Pfam" id="PF13602">
    <property type="entry name" value="ADH_zinc_N_2"/>
    <property type="match status" value="1"/>
</dbReference>
<dbReference type="SMART" id="SM01219">
    <property type="entry name" value="Frataxin_Cyay"/>
    <property type="match status" value="1"/>
</dbReference>
<dbReference type="InterPro" id="IPR020843">
    <property type="entry name" value="ER"/>
</dbReference>
<dbReference type="PROSITE" id="PS01162">
    <property type="entry name" value="QOR_ZETA_CRYSTAL"/>
    <property type="match status" value="1"/>
</dbReference>
<keyword evidence="6" id="KW-0813">Transport</keyword>
<dbReference type="FunFam" id="3.40.50.720:FF:000147">
    <property type="entry name" value="Reticulon-4-interacting protein 1 homolog, mitochondrial"/>
    <property type="match status" value="1"/>
</dbReference>
<evidence type="ECO:0000256" key="10">
    <source>
        <dbReference type="ARBA" id="ARBA00023004"/>
    </source>
</evidence>
<dbReference type="InterPro" id="IPR017789">
    <property type="entry name" value="Frataxin"/>
</dbReference>
<dbReference type="GO" id="GO:0005739">
    <property type="term" value="C:mitochondrion"/>
    <property type="evidence" value="ECO:0007669"/>
    <property type="project" value="UniProtKB-SubCell"/>
</dbReference>
<keyword evidence="10" id="KW-0408">Iron</keyword>
<dbReference type="AlphaFoldDB" id="A0A498S2X1"/>
<dbReference type="Pfam" id="PF08240">
    <property type="entry name" value="ADH_N"/>
    <property type="match status" value="1"/>
</dbReference>
<organism evidence="15 16">
    <name type="scientific">Acanthocheilonema viteae</name>
    <name type="common">Filarial nematode worm</name>
    <name type="synonym">Dipetalonema viteae</name>
    <dbReference type="NCBI Taxonomy" id="6277"/>
    <lineage>
        <taxon>Eukaryota</taxon>
        <taxon>Metazoa</taxon>
        <taxon>Ecdysozoa</taxon>
        <taxon>Nematoda</taxon>
        <taxon>Chromadorea</taxon>
        <taxon>Rhabditida</taxon>
        <taxon>Spirurina</taxon>
        <taxon>Spiruromorpha</taxon>
        <taxon>Filarioidea</taxon>
        <taxon>Onchocercidae</taxon>
        <taxon>Acanthocheilonema</taxon>
    </lineage>
</organism>
<dbReference type="GO" id="GO:0008270">
    <property type="term" value="F:zinc ion binding"/>
    <property type="evidence" value="ECO:0007669"/>
    <property type="project" value="InterPro"/>
</dbReference>
<dbReference type="NCBIfam" id="TIGR03422">
    <property type="entry name" value="mito_frataxin"/>
    <property type="match status" value="1"/>
</dbReference>
<keyword evidence="9" id="KW-0560">Oxidoreductase</keyword>
<dbReference type="Gene3D" id="3.30.920.10">
    <property type="entry name" value="Frataxin/CyaY"/>
    <property type="match status" value="1"/>
</dbReference>
<dbReference type="NCBIfam" id="TIGR03421">
    <property type="entry name" value="FeS_CyaY"/>
    <property type="match status" value="1"/>
</dbReference>
<evidence type="ECO:0000256" key="11">
    <source>
        <dbReference type="ARBA" id="ARBA00023065"/>
    </source>
</evidence>
<dbReference type="SUPFAM" id="SSF50129">
    <property type="entry name" value="GroES-like"/>
    <property type="match status" value="1"/>
</dbReference>
<dbReference type="InterPro" id="IPR011032">
    <property type="entry name" value="GroES-like_sf"/>
</dbReference>